<dbReference type="Proteomes" id="UP000016496">
    <property type="component" value="Unassembled WGS sequence"/>
</dbReference>
<proteinExistence type="predicted"/>
<evidence type="ECO:0000313" key="1">
    <source>
        <dbReference type="EMBL" id="ERI81413.1"/>
    </source>
</evidence>
<dbReference type="AlphaFoldDB" id="U2CBM0"/>
<evidence type="ECO:0000313" key="2">
    <source>
        <dbReference type="Proteomes" id="UP000016496"/>
    </source>
</evidence>
<accession>U2CBM0</accession>
<organism evidence="1 2">
    <name type="scientific">Bacteroides pyogenes F0041</name>
    <dbReference type="NCBI Taxonomy" id="1321819"/>
    <lineage>
        <taxon>Bacteria</taxon>
        <taxon>Pseudomonadati</taxon>
        <taxon>Bacteroidota</taxon>
        <taxon>Bacteroidia</taxon>
        <taxon>Bacteroidales</taxon>
        <taxon>Bacteroidaceae</taxon>
        <taxon>Bacteroides</taxon>
    </lineage>
</organism>
<dbReference type="HOGENOM" id="CLU_1821555_0_0_10"/>
<dbReference type="EMBL" id="AWSV01000162">
    <property type="protein sequence ID" value="ERI81413.1"/>
    <property type="molecule type" value="Genomic_DNA"/>
</dbReference>
<name>U2CBM0_9BACE</name>
<protein>
    <submittedName>
        <fullName evidence="1">Uncharacterized protein</fullName>
    </submittedName>
</protein>
<comment type="caution">
    <text evidence="1">The sequence shown here is derived from an EMBL/GenBank/DDBJ whole genome shotgun (WGS) entry which is preliminary data.</text>
</comment>
<gene>
    <name evidence="1" type="ORF">HMPREF1981_03177</name>
</gene>
<reference evidence="1 2" key="1">
    <citation type="submission" date="2013-08" db="EMBL/GenBank/DDBJ databases">
        <authorList>
            <person name="Weinstock G."/>
            <person name="Sodergren E."/>
            <person name="Wylie T."/>
            <person name="Fulton L."/>
            <person name="Fulton R."/>
            <person name="Fronick C."/>
            <person name="O'Laughlin M."/>
            <person name="Godfrey J."/>
            <person name="Miner T."/>
            <person name="Herter B."/>
            <person name="Appelbaum E."/>
            <person name="Cordes M."/>
            <person name="Lek S."/>
            <person name="Wollam A."/>
            <person name="Pepin K.H."/>
            <person name="Palsikar V.B."/>
            <person name="Mitreva M."/>
            <person name="Wilson R.K."/>
        </authorList>
    </citation>
    <scope>NUCLEOTIDE SEQUENCE [LARGE SCALE GENOMIC DNA]</scope>
    <source>
        <strain evidence="1 2">F0041</strain>
    </source>
</reference>
<sequence length="141" mass="14184">MPSGAHPVFLRNIDGQSNGEYLDGEVGVSIGSHERLAEPGDRRGVLLRIGRFGVVDRKFEGLKGNGIPDAIQLGLGKADIEGDALAAGSAYDVHFPGTMVYAIGDNGPLVAGGGIVDVGAVDVGAELQVALGAGYGGGDGL</sequence>